<organism evidence="2 3">
    <name type="scientific">Thermus scotoductus</name>
    <dbReference type="NCBI Taxonomy" id="37636"/>
    <lineage>
        <taxon>Bacteria</taxon>
        <taxon>Thermotogati</taxon>
        <taxon>Deinococcota</taxon>
        <taxon>Deinococci</taxon>
        <taxon>Thermales</taxon>
        <taxon>Thermaceae</taxon>
        <taxon>Thermus</taxon>
    </lineage>
</organism>
<dbReference type="EMBL" id="PELR01000344">
    <property type="protein sequence ID" value="RTH01677.1"/>
    <property type="molecule type" value="Genomic_DNA"/>
</dbReference>
<feature type="compositionally biased region" description="Basic and acidic residues" evidence="1">
    <location>
        <begin position="127"/>
        <end position="139"/>
    </location>
</feature>
<sequence>PPPLPPLGPGEWLLLDLEAKGFSELPLHPLDLVRGRMREVGATPLSALRPGPVLTAGLVVAKQKPPTAQGYAFLVLEDGPIRRQVVVPPGLWERRYALFRDAKLLLVAGSFPGRPSGQRRPGPFWGTRRERTWQKKTSEGPKYPGCLGTCAADFGGQNPSPKSEA</sequence>
<name>A0A430R2W3_THESC</name>
<comment type="caution">
    <text evidence="2">The sequence shown here is derived from an EMBL/GenBank/DDBJ whole genome shotgun (WGS) entry which is preliminary data.</text>
</comment>
<evidence type="ECO:0000313" key="2">
    <source>
        <dbReference type="EMBL" id="RTH01677.1"/>
    </source>
</evidence>
<dbReference type="AlphaFoldDB" id="A0A430R2W3"/>
<protein>
    <submittedName>
        <fullName evidence="2">Uncharacterized protein</fullName>
    </submittedName>
</protein>
<proteinExistence type="predicted"/>
<evidence type="ECO:0000313" key="3">
    <source>
        <dbReference type="Proteomes" id="UP000286910"/>
    </source>
</evidence>
<evidence type="ECO:0000256" key="1">
    <source>
        <dbReference type="SAM" id="MobiDB-lite"/>
    </source>
</evidence>
<feature type="compositionally biased region" description="Low complexity" evidence="1">
    <location>
        <begin position="115"/>
        <end position="124"/>
    </location>
</feature>
<dbReference type="Proteomes" id="UP000286910">
    <property type="component" value="Unassembled WGS sequence"/>
</dbReference>
<feature type="region of interest" description="Disordered" evidence="1">
    <location>
        <begin position="115"/>
        <end position="140"/>
    </location>
</feature>
<reference evidence="2 3" key="1">
    <citation type="journal article" date="2019" name="Extremophiles">
        <title>Biogeography of thermophiles and predominance of Thermus scotoductus in domestic water heaters.</title>
        <authorList>
            <person name="Wilpiszeski R.L."/>
            <person name="Zhang Z."/>
            <person name="House C.H."/>
        </authorList>
    </citation>
    <scope>NUCLEOTIDE SEQUENCE [LARGE SCALE GENOMIC DNA]</scope>
    <source>
        <strain evidence="2 3">32_S32</strain>
    </source>
</reference>
<accession>A0A430R2W3</accession>
<feature type="non-terminal residue" evidence="2">
    <location>
        <position position="1"/>
    </location>
</feature>
<dbReference type="CDD" id="cd04485">
    <property type="entry name" value="DnaE_OBF"/>
    <property type="match status" value="1"/>
</dbReference>
<gene>
    <name evidence="2" type="ORF">CSW45_09510</name>
</gene>